<dbReference type="InterPro" id="IPR036188">
    <property type="entry name" value="FAD/NAD-bd_sf"/>
</dbReference>
<protein>
    <submittedName>
        <fullName evidence="4">Uncharacterized protein</fullName>
    </submittedName>
</protein>
<dbReference type="InterPro" id="IPR002938">
    <property type="entry name" value="FAD-bd"/>
</dbReference>
<feature type="region of interest" description="Disordered" evidence="1">
    <location>
        <begin position="1"/>
        <end position="29"/>
    </location>
</feature>
<reference evidence="5" key="1">
    <citation type="submission" date="2018-02" db="EMBL/GenBank/DDBJ databases">
        <authorList>
            <person name="Hausmann B."/>
        </authorList>
    </citation>
    <scope>NUCLEOTIDE SEQUENCE [LARGE SCALE GENOMIC DNA]</scope>
    <source>
        <strain evidence="5">Peat soil MAG SbA5</strain>
    </source>
</reference>
<dbReference type="Proteomes" id="UP000239735">
    <property type="component" value="Unassembled WGS sequence"/>
</dbReference>
<dbReference type="PANTHER" id="PTHR42685:SF22">
    <property type="entry name" value="CONDITIONED MEDIUM FACTOR RECEPTOR 1"/>
    <property type="match status" value="1"/>
</dbReference>
<dbReference type="PANTHER" id="PTHR42685">
    <property type="entry name" value="GERANYLGERANYL DIPHOSPHATE REDUCTASE"/>
    <property type="match status" value="1"/>
</dbReference>
<evidence type="ECO:0000313" key="5">
    <source>
        <dbReference type="Proteomes" id="UP000239735"/>
    </source>
</evidence>
<dbReference type="SUPFAM" id="SSF51905">
    <property type="entry name" value="FAD/NAD(P)-binding domain"/>
    <property type="match status" value="1"/>
</dbReference>
<evidence type="ECO:0000256" key="1">
    <source>
        <dbReference type="SAM" id="MobiDB-lite"/>
    </source>
</evidence>
<dbReference type="InterPro" id="IPR054715">
    <property type="entry name" value="GGR_cat"/>
</dbReference>
<feature type="domain" description="Digeranylgeranylglycerophospholipid reductase catalytic" evidence="3">
    <location>
        <begin position="240"/>
        <end position="295"/>
    </location>
</feature>
<dbReference type="Gene3D" id="3.50.50.60">
    <property type="entry name" value="FAD/NAD(P)-binding domain"/>
    <property type="match status" value="1"/>
</dbReference>
<dbReference type="InterPro" id="IPR050407">
    <property type="entry name" value="Geranylgeranyl_reductase"/>
</dbReference>
<name>A0A2N9LJ12_9BACT</name>
<dbReference type="PRINTS" id="PR00420">
    <property type="entry name" value="RNGMNOXGNASE"/>
</dbReference>
<dbReference type="NCBIfam" id="TIGR02032">
    <property type="entry name" value="GG-red-SF"/>
    <property type="match status" value="1"/>
</dbReference>
<evidence type="ECO:0000313" key="4">
    <source>
        <dbReference type="EMBL" id="SPE23236.1"/>
    </source>
</evidence>
<dbReference type="InterPro" id="IPR011777">
    <property type="entry name" value="Geranylgeranyl_Rdtase_fam"/>
</dbReference>
<gene>
    <name evidence="4" type="ORF">SBA5_380007</name>
</gene>
<dbReference type="Pfam" id="PF22578">
    <property type="entry name" value="GGR_cat"/>
    <property type="match status" value="1"/>
</dbReference>
<dbReference type="AlphaFoldDB" id="A0A2N9LJ12"/>
<dbReference type="GO" id="GO:0071949">
    <property type="term" value="F:FAD binding"/>
    <property type="evidence" value="ECO:0007669"/>
    <property type="project" value="InterPro"/>
</dbReference>
<organism evidence="4 5">
    <name type="scientific">Candidatus Sulfuritelmatomonas gaucii</name>
    <dbReference type="NCBI Taxonomy" id="2043161"/>
    <lineage>
        <taxon>Bacteria</taxon>
        <taxon>Pseudomonadati</taxon>
        <taxon>Acidobacteriota</taxon>
        <taxon>Terriglobia</taxon>
        <taxon>Terriglobales</taxon>
        <taxon>Acidobacteriaceae</taxon>
        <taxon>Candidatus Sulfuritelmatomonas</taxon>
    </lineage>
</organism>
<feature type="domain" description="FAD-binding" evidence="2">
    <location>
        <begin position="40"/>
        <end position="220"/>
    </location>
</feature>
<dbReference type="Pfam" id="PF01494">
    <property type="entry name" value="FAD_binding_3"/>
    <property type="match status" value="1"/>
</dbReference>
<evidence type="ECO:0000259" key="3">
    <source>
        <dbReference type="Pfam" id="PF22578"/>
    </source>
</evidence>
<sequence>MTASASPPKKRTESKNRAASTKVGRVAQRTRTRSAPAIFDVIVAGGGPAGSTLAWKLAAQGLKVLVFERTKFPREKVCGDFVEPRGLRILGQMGALGALEATSPLPITHSSTWVDDRCEYSNKIPFYGVHRTLLPHGYIVPRHVLDTLLLEIAAKNGAEVHYESSVTGFTWNGSSGRDGVTVEVQRKGTTESWRARAIVGADGTNSVVARTAGLLVNDPRHIALSQRAYVTGYSGSLGEAAFFFDKEFFPGYGWMFPMSGGMANIGVGILKETCQREGIAVPELFRQFFEKLKASHSACRELKLYKPAIGGIVKTYGSAGPNFFDRGLLIGDAGCFVDPMTGEGITPAMESALLAARVLTSALKDGDLSASALSIYEKEHRDYFGPAMAFTDLCAATLRNPHYWPSWKKAIVRGCRLAQNDRAFAATAGGCFGGIEVQPVGILAEVWKKTAENLIALGPISVAELKQGKITTATSALREGIGWLTDSWKSVCDDPVWHAIWALEVQGKWLRAVNYMSRGGTDPRTKGVHQESAA</sequence>
<proteinExistence type="predicted"/>
<accession>A0A2N9LJ12</accession>
<dbReference type="GO" id="GO:0016628">
    <property type="term" value="F:oxidoreductase activity, acting on the CH-CH group of donors, NAD or NADP as acceptor"/>
    <property type="evidence" value="ECO:0007669"/>
    <property type="project" value="InterPro"/>
</dbReference>
<dbReference type="EMBL" id="OKRB01000095">
    <property type="protein sequence ID" value="SPE23236.1"/>
    <property type="molecule type" value="Genomic_DNA"/>
</dbReference>
<evidence type="ECO:0000259" key="2">
    <source>
        <dbReference type="Pfam" id="PF01494"/>
    </source>
</evidence>